<keyword evidence="3" id="KW-0238">DNA-binding</keyword>
<name>A0A0H4VD65_9SPHN</name>
<keyword evidence="8" id="KW-1185">Reference proteome</keyword>
<dbReference type="STRING" id="1648404.CP97_00040"/>
<evidence type="ECO:0000256" key="5">
    <source>
        <dbReference type="SAM" id="MobiDB-lite"/>
    </source>
</evidence>
<dbReference type="InterPro" id="IPR011010">
    <property type="entry name" value="DNA_brk_join_enz"/>
</dbReference>
<accession>A0A0H4VD65</accession>
<dbReference type="EMBL" id="CP011310">
    <property type="protein sequence ID" value="AKQ40781.2"/>
    <property type="molecule type" value="Genomic_DNA"/>
</dbReference>
<feature type="compositionally biased region" description="Basic and acidic residues" evidence="5">
    <location>
        <begin position="1"/>
        <end position="16"/>
    </location>
</feature>
<dbReference type="KEGG" id="ery:CP97_00040"/>
<evidence type="ECO:0000256" key="4">
    <source>
        <dbReference type="ARBA" id="ARBA00023172"/>
    </source>
</evidence>
<dbReference type="Pfam" id="PF22022">
    <property type="entry name" value="Phage_int_M"/>
    <property type="match status" value="1"/>
</dbReference>
<comment type="similarity">
    <text evidence="1">Belongs to the 'phage' integrase family.</text>
</comment>
<protein>
    <submittedName>
        <fullName evidence="7">Integrase</fullName>
    </submittedName>
</protein>
<dbReference type="GO" id="GO:0015074">
    <property type="term" value="P:DNA integration"/>
    <property type="evidence" value="ECO:0007669"/>
    <property type="project" value="UniProtKB-KW"/>
</dbReference>
<evidence type="ECO:0000256" key="2">
    <source>
        <dbReference type="ARBA" id="ARBA00022908"/>
    </source>
</evidence>
<keyword evidence="4" id="KW-0233">DNA recombination</keyword>
<dbReference type="Proteomes" id="UP000059113">
    <property type="component" value="Chromosome"/>
</dbReference>
<organism evidence="7 8">
    <name type="scientific">Aurantiacibacter atlanticus</name>
    <dbReference type="NCBI Taxonomy" id="1648404"/>
    <lineage>
        <taxon>Bacteria</taxon>
        <taxon>Pseudomonadati</taxon>
        <taxon>Pseudomonadota</taxon>
        <taxon>Alphaproteobacteria</taxon>
        <taxon>Sphingomonadales</taxon>
        <taxon>Erythrobacteraceae</taxon>
        <taxon>Aurantiacibacter</taxon>
    </lineage>
</organism>
<evidence type="ECO:0000313" key="7">
    <source>
        <dbReference type="EMBL" id="AKQ40781.2"/>
    </source>
</evidence>
<feature type="domain" description="Tyr recombinase" evidence="6">
    <location>
        <begin position="144"/>
        <end position="323"/>
    </location>
</feature>
<dbReference type="Pfam" id="PF00589">
    <property type="entry name" value="Phage_integrase"/>
    <property type="match status" value="1"/>
</dbReference>
<gene>
    <name evidence="7" type="ORF">CP97_00040</name>
</gene>
<dbReference type="PANTHER" id="PTHR30629">
    <property type="entry name" value="PROPHAGE INTEGRASE"/>
    <property type="match status" value="1"/>
</dbReference>
<dbReference type="CDD" id="cd00801">
    <property type="entry name" value="INT_P4_C"/>
    <property type="match status" value="1"/>
</dbReference>
<reference evidence="8" key="2">
    <citation type="submission" date="2015-04" db="EMBL/GenBank/DDBJ databases">
        <title>The complete genome sequence of Erythrobacter sp. s21-N3.</title>
        <authorList>
            <person name="Zhuang L."/>
            <person name="Liu Y."/>
            <person name="Shao Z."/>
        </authorList>
    </citation>
    <scope>NUCLEOTIDE SEQUENCE [LARGE SCALE GENOMIC DNA]</scope>
    <source>
        <strain evidence="8">s21-N3</strain>
    </source>
</reference>
<dbReference type="InterPro" id="IPR010998">
    <property type="entry name" value="Integrase_recombinase_N"/>
</dbReference>
<dbReference type="PANTHER" id="PTHR30629:SF2">
    <property type="entry name" value="PROPHAGE INTEGRASE INTS-RELATED"/>
    <property type="match status" value="1"/>
</dbReference>
<dbReference type="InterPro" id="IPR053876">
    <property type="entry name" value="Phage_int_M"/>
</dbReference>
<dbReference type="AlphaFoldDB" id="A0A0H4VD65"/>
<proteinExistence type="inferred from homology"/>
<sequence>MAKARELRDQARRQLNEGEDPALRRKKAKATAQFEAANTFAAIGAEYIEKKMVGEGLAKRTIEKARWHLDLLSPAIGKMPISDVDPQMLLAALRKLEARGTYETAKKCRGFASRLFRFAIWKGRAEHDPAASLKGALTTPKAKHYAAILDPGKLGELLRVVDDYDGHPITKIALQITPHVFVRPGELRHAEWEEFDLEAAIWRIPEGKMKARRAHAVPLSRQVLSILEELQPHSGGGGYVFPSFYTPKRPMSENTVNGALRRMGFSKGEATAHGFRATASTLLNESGKWNPDAIERALSHGHSDAVRGAYSRGNYWEERVQMAQWWSDYLDQLRSGGVVIRLDTAQND</sequence>
<dbReference type="Gene3D" id="1.10.150.130">
    <property type="match status" value="1"/>
</dbReference>
<dbReference type="InterPro" id="IPR013762">
    <property type="entry name" value="Integrase-like_cat_sf"/>
</dbReference>
<evidence type="ECO:0000256" key="1">
    <source>
        <dbReference type="ARBA" id="ARBA00008857"/>
    </source>
</evidence>
<dbReference type="InterPro" id="IPR050808">
    <property type="entry name" value="Phage_Integrase"/>
</dbReference>
<dbReference type="GO" id="GO:0003677">
    <property type="term" value="F:DNA binding"/>
    <property type="evidence" value="ECO:0007669"/>
    <property type="project" value="UniProtKB-KW"/>
</dbReference>
<evidence type="ECO:0000259" key="6">
    <source>
        <dbReference type="PROSITE" id="PS51898"/>
    </source>
</evidence>
<evidence type="ECO:0000313" key="8">
    <source>
        <dbReference type="Proteomes" id="UP000059113"/>
    </source>
</evidence>
<keyword evidence="2" id="KW-0229">DNA integration</keyword>
<evidence type="ECO:0000256" key="3">
    <source>
        <dbReference type="ARBA" id="ARBA00023125"/>
    </source>
</evidence>
<dbReference type="InterPro" id="IPR002104">
    <property type="entry name" value="Integrase_catalytic"/>
</dbReference>
<dbReference type="Gene3D" id="1.10.443.10">
    <property type="entry name" value="Intergrase catalytic core"/>
    <property type="match status" value="1"/>
</dbReference>
<dbReference type="GO" id="GO:0006310">
    <property type="term" value="P:DNA recombination"/>
    <property type="evidence" value="ECO:0007669"/>
    <property type="project" value="UniProtKB-KW"/>
</dbReference>
<feature type="region of interest" description="Disordered" evidence="5">
    <location>
        <begin position="1"/>
        <end position="24"/>
    </location>
</feature>
<dbReference type="SUPFAM" id="SSF56349">
    <property type="entry name" value="DNA breaking-rejoining enzymes"/>
    <property type="match status" value="1"/>
</dbReference>
<dbReference type="PROSITE" id="PS51898">
    <property type="entry name" value="TYR_RECOMBINASE"/>
    <property type="match status" value="1"/>
</dbReference>
<reference evidence="7 8" key="1">
    <citation type="journal article" date="2015" name="Int. J. Syst. Evol. Microbiol.">
        <title>Erythrobacter atlanticus sp. nov., a bacterium from ocean sediment able to degrade polycyclic aromatic hydrocarbons.</title>
        <authorList>
            <person name="Zhuang L."/>
            <person name="Liu Y."/>
            <person name="Wang L."/>
            <person name="Wang W."/>
            <person name="Shao Z."/>
        </authorList>
    </citation>
    <scope>NUCLEOTIDE SEQUENCE [LARGE SCALE GENOMIC DNA]</scope>
    <source>
        <strain evidence="8">s21-N3</strain>
    </source>
</reference>